<dbReference type="Gene3D" id="2.40.50.100">
    <property type="match status" value="1"/>
</dbReference>
<dbReference type="RefSeq" id="WP_238280210.1">
    <property type="nucleotide sequence ID" value="NZ_BPQL01000080.1"/>
</dbReference>
<dbReference type="SUPFAM" id="SSF50331">
    <property type="entry name" value="MOP-like"/>
    <property type="match status" value="1"/>
</dbReference>
<dbReference type="InterPro" id="IPR017871">
    <property type="entry name" value="ABC_transporter-like_CS"/>
</dbReference>
<feature type="domain" description="ABC transporter" evidence="10">
    <location>
        <begin position="15"/>
        <end position="252"/>
    </location>
</feature>
<keyword evidence="3" id="KW-1003">Cell membrane</keyword>
<dbReference type="InterPro" id="IPR013611">
    <property type="entry name" value="Transp-assoc_OB_typ2"/>
</dbReference>
<gene>
    <name evidence="11" type="ORF">ABID43_002798</name>
</gene>
<dbReference type="InterPro" id="IPR027417">
    <property type="entry name" value="P-loop_NTPase"/>
</dbReference>
<evidence type="ECO:0000256" key="3">
    <source>
        <dbReference type="ARBA" id="ARBA00022475"/>
    </source>
</evidence>
<dbReference type="PROSITE" id="PS00211">
    <property type="entry name" value="ABC_TRANSPORTER_1"/>
    <property type="match status" value="1"/>
</dbReference>
<dbReference type="InterPro" id="IPR050093">
    <property type="entry name" value="ABC_SmlMolc_Importer"/>
</dbReference>
<reference evidence="11 12" key="1">
    <citation type="submission" date="2024-06" db="EMBL/GenBank/DDBJ databases">
        <title>Genomic Encyclopedia of Type Strains, Phase IV (KMG-IV): sequencing the most valuable type-strain genomes for metagenomic binning, comparative biology and taxonomic classification.</title>
        <authorList>
            <person name="Goeker M."/>
        </authorList>
    </citation>
    <scope>NUCLEOTIDE SEQUENCE [LARGE SCALE GENOMIC DNA]</scope>
    <source>
        <strain evidence="11 12">DSM 21331</strain>
    </source>
</reference>
<evidence type="ECO:0000256" key="8">
    <source>
        <dbReference type="ARBA" id="ARBA00023065"/>
    </source>
</evidence>
<dbReference type="Gene3D" id="2.40.50.140">
    <property type="entry name" value="Nucleic acid-binding proteins"/>
    <property type="match status" value="1"/>
</dbReference>
<evidence type="ECO:0000256" key="6">
    <source>
        <dbReference type="ARBA" id="ARBA00022840"/>
    </source>
</evidence>
<dbReference type="PROSITE" id="PS50893">
    <property type="entry name" value="ABC_TRANSPORTER_2"/>
    <property type="match status" value="1"/>
</dbReference>
<comment type="similarity">
    <text evidence="1">Belongs to the ABC transporter superfamily.</text>
</comment>
<dbReference type="GO" id="GO:0005524">
    <property type="term" value="F:ATP binding"/>
    <property type="evidence" value="ECO:0007669"/>
    <property type="project" value="UniProtKB-KW"/>
</dbReference>
<dbReference type="InterPro" id="IPR003439">
    <property type="entry name" value="ABC_transporter-like_ATP-bd"/>
</dbReference>
<accession>A0ABV2L5Y6</accession>
<keyword evidence="5" id="KW-0547">Nucleotide-binding</keyword>
<keyword evidence="8" id="KW-0406">Ion transport</keyword>
<evidence type="ECO:0000256" key="4">
    <source>
        <dbReference type="ARBA" id="ARBA00022496"/>
    </source>
</evidence>
<evidence type="ECO:0000256" key="9">
    <source>
        <dbReference type="ARBA" id="ARBA00023136"/>
    </source>
</evidence>
<name>A0ABV2L5Y6_9HYPH</name>
<dbReference type="SMART" id="SM00382">
    <property type="entry name" value="AAA"/>
    <property type="match status" value="1"/>
</dbReference>
<dbReference type="CDD" id="cd03259">
    <property type="entry name" value="ABC_Carb_Solutes_like"/>
    <property type="match status" value="1"/>
</dbReference>
<keyword evidence="12" id="KW-1185">Reference proteome</keyword>
<keyword evidence="7" id="KW-0408">Iron</keyword>
<proteinExistence type="inferred from homology"/>
<evidence type="ECO:0000256" key="7">
    <source>
        <dbReference type="ARBA" id="ARBA00023004"/>
    </source>
</evidence>
<keyword evidence="6 11" id="KW-0067">ATP-binding</keyword>
<dbReference type="InterPro" id="IPR008995">
    <property type="entry name" value="Mo/tungstate-bd_C_term_dom"/>
</dbReference>
<dbReference type="Gene3D" id="3.40.50.300">
    <property type="entry name" value="P-loop containing nucleotide triphosphate hydrolases"/>
    <property type="match status" value="1"/>
</dbReference>
<evidence type="ECO:0000313" key="12">
    <source>
        <dbReference type="Proteomes" id="UP001549145"/>
    </source>
</evidence>
<evidence type="ECO:0000256" key="5">
    <source>
        <dbReference type="ARBA" id="ARBA00022741"/>
    </source>
</evidence>
<dbReference type="InterPro" id="IPR003593">
    <property type="entry name" value="AAA+_ATPase"/>
</dbReference>
<dbReference type="PANTHER" id="PTHR42781:SF4">
    <property type="entry name" value="SPERMIDINE_PUTRESCINE IMPORT ATP-BINDING PROTEIN POTA"/>
    <property type="match status" value="1"/>
</dbReference>
<dbReference type="Pfam" id="PF08402">
    <property type="entry name" value="TOBE_2"/>
    <property type="match status" value="1"/>
</dbReference>
<dbReference type="InterPro" id="IPR015853">
    <property type="entry name" value="ABC_transpr_FbpC"/>
</dbReference>
<evidence type="ECO:0000259" key="10">
    <source>
        <dbReference type="PROSITE" id="PS50893"/>
    </source>
</evidence>
<protein>
    <submittedName>
        <fullName evidence="11">Iron(III) transport system ATP-binding protein</fullName>
    </submittedName>
</protein>
<dbReference type="Pfam" id="PF00005">
    <property type="entry name" value="ABC_tran"/>
    <property type="match status" value="1"/>
</dbReference>
<dbReference type="PANTHER" id="PTHR42781">
    <property type="entry name" value="SPERMIDINE/PUTRESCINE IMPORT ATP-BINDING PROTEIN POTA"/>
    <property type="match status" value="1"/>
</dbReference>
<keyword evidence="2" id="KW-0813">Transport</keyword>
<keyword evidence="9" id="KW-0472">Membrane</keyword>
<dbReference type="InterPro" id="IPR012340">
    <property type="entry name" value="NA-bd_OB-fold"/>
</dbReference>
<dbReference type="SUPFAM" id="SSF52540">
    <property type="entry name" value="P-loop containing nucleoside triphosphate hydrolases"/>
    <property type="match status" value="1"/>
</dbReference>
<evidence type="ECO:0000256" key="1">
    <source>
        <dbReference type="ARBA" id="ARBA00005417"/>
    </source>
</evidence>
<keyword evidence="4" id="KW-0410">Iron transport</keyword>
<evidence type="ECO:0000313" key="11">
    <source>
        <dbReference type="EMBL" id="MET3693251.1"/>
    </source>
</evidence>
<sequence>MTHPAEPSADVPPRLDLRGIGLRFGAVRALADVSLQVRPGEILALLGDSGCGKSTLLRAIAGLEQPETGTIRLDGTLVSEDGRGVAPEARGVGLMFQDYALFPHLTVAENVRFGLHGKSLQGRSAAEARAIAQARLEQVGLADRARSYPGTLSGGESQRVALARALAPGPRVLLLDEPFSNLDRRTRDQVRDDTLAVLRASGATTLLVTHDPEEALGFADRIALMRRGRIVQVGTGPELYRHPATRFAARFFGDLVEIGGTCRAGILATPFGPVPAPGHAEGAAVTLCLRPEAIRLGAPGASLRAVVRARRFLGAAALLTVSAEGVPEPLRLPVPADDPREPGDTVGLSLDPAHGFIFASEAD</sequence>
<dbReference type="EMBL" id="JBEPMM010000007">
    <property type="protein sequence ID" value="MET3693251.1"/>
    <property type="molecule type" value="Genomic_DNA"/>
</dbReference>
<evidence type="ECO:0000256" key="2">
    <source>
        <dbReference type="ARBA" id="ARBA00022448"/>
    </source>
</evidence>
<organism evidence="11 12">
    <name type="scientific">Methylobacterium goesingense</name>
    <dbReference type="NCBI Taxonomy" id="243690"/>
    <lineage>
        <taxon>Bacteria</taxon>
        <taxon>Pseudomonadati</taxon>
        <taxon>Pseudomonadota</taxon>
        <taxon>Alphaproteobacteria</taxon>
        <taxon>Hyphomicrobiales</taxon>
        <taxon>Methylobacteriaceae</taxon>
        <taxon>Methylobacterium</taxon>
    </lineage>
</organism>
<comment type="caution">
    <text evidence="11">The sequence shown here is derived from an EMBL/GenBank/DDBJ whole genome shotgun (WGS) entry which is preliminary data.</text>
</comment>
<dbReference type="Proteomes" id="UP001549145">
    <property type="component" value="Unassembled WGS sequence"/>
</dbReference>